<evidence type="ECO:0000259" key="11">
    <source>
        <dbReference type="PROSITE" id="PS50259"/>
    </source>
</evidence>
<evidence type="ECO:0000256" key="7">
    <source>
        <dbReference type="ARBA" id="ARBA00023180"/>
    </source>
</evidence>
<dbReference type="GO" id="GO:0004965">
    <property type="term" value="F:G protein-coupled GABA receptor activity"/>
    <property type="evidence" value="ECO:0000318"/>
    <property type="project" value="GO_Central"/>
</dbReference>
<evidence type="ECO:0000256" key="1">
    <source>
        <dbReference type="ARBA" id="ARBA00004141"/>
    </source>
</evidence>
<protein>
    <recommendedName>
        <fullName evidence="11">G-protein coupled receptors family 3 profile domain-containing protein</fullName>
    </recommendedName>
</protein>
<evidence type="ECO:0000313" key="13">
    <source>
        <dbReference type="Proteomes" id="UP000007110"/>
    </source>
</evidence>
<dbReference type="OrthoDB" id="2150267at2759"/>
<keyword evidence="4" id="KW-0297">G-protein coupled receptor</keyword>
<dbReference type="GO" id="GO:0007214">
    <property type="term" value="P:gamma-aminobutyric acid signaling pathway"/>
    <property type="evidence" value="ECO:0000318"/>
    <property type="project" value="GO_Central"/>
</dbReference>
<keyword evidence="3 10" id="KW-1133">Transmembrane helix</keyword>
<evidence type="ECO:0000256" key="4">
    <source>
        <dbReference type="ARBA" id="ARBA00023040"/>
    </source>
</evidence>
<sequence length="689" mass="77831">MVIGGLRNEITEAISKPLIYWGVVQITYGSHAPSLTGNRYLFRTIPSTNSYNDPRIKMCIKWEWKNVGILGVNSLDNIAVVNDLITKLDASNIHVMVKEAFNVDKNMETMSQNIAQSLKYLKEKDVRVIIGNFYQKEAIQVFCEAYKAKLYGLNYVWLIWGHYENEWWKMDDETTDCAPEEISAAVEGYIAVTFDVLGDSNNETISKMTASEYSDVMLRQTGVDFTRETKPGPFAYDAVWASALAMNASLEDMPFTLGQFTYGGIGINMSAMFVKKLFEIQFLGVSGPVVFSESGDRMGVLRINRNINGTVRDIGRYYRRDDRIEWYMPMENIWASNGGHPPQDADSHQIVIEQVSRELFISMLTFSIVGIVIAIGFLFFNIFYRDEKLIKMSSPNMNNIIIGGCILTYITAIILGVDIGLLDQNGLKIMCQARTWIFSIGFTLSFGAMFSKTWRVYSIFTNKKLQKRVIKDYRLFAMVGILLLIDITVLMVWQIIDPLQVQVEIIEVRADPDRPNLIFKTEQHTCDSRYEQYFIWTLFIYKGLLLIFGTFITWQTRNVSIPALNDSRYIGVSIYTVVIFSALGVPLSFLLAENSSYSYAIIAGLILFCTTLTLALLFLPKVFSIIHGYAPEEVGSRVMSNVNGRPAYSSGFRNGPGGSRSQKKSTLLAAETSQTAADRERTSEAQIAV</sequence>
<evidence type="ECO:0000256" key="10">
    <source>
        <dbReference type="SAM" id="Phobius"/>
    </source>
</evidence>
<keyword evidence="7" id="KW-0325">Glycoprotein</keyword>
<feature type="transmembrane region" description="Helical" evidence="10">
    <location>
        <begin position="572"/>
        <end position="591"/>
    </location>
</feature>
<dbReference type="InterPro" id="IPR017978">
    <property type="entry name" value="GPCR_3_C"/>
</dbReference>
<evidence type="ECO:0000256" key="8">
    <source>
        <dbReference type="ARBA" id="ARBA00023224"/>
    </source>
</evidence>
<dbReference type="Proteomes" id="UP000007110">
    <property type="component" value="Unassembled WGS sequence"/>
</dbReference>
<dbReference type="InterPro" id="IPR028082">
    <property type="entry name" value="Peripla_BP_I"/>
</dbReference>
<dbReference type="CDD" id="cd06366">
    <property type="entry name" value="PBP1_GABAb_receptor"/>
    <property type="match status" value="1"/>
</dbReference>
<dbReference type="Gene3D" id="3.40.50.2300">
    <property type="match status" value="2"/>
</dbReference>
<evidence type="ECO:0000256" key="9">
    <source>
        <dbReference type="SAM" id="MobiDB-lite"/>
    </source>
</evidence>
<dbReference type="InterPro" id="IPR001828">
    <property type="entry name" value="ANF_lig-bd_rcpt"/>
</dbReference>
<feature type="transmembrane region" description="Helical" evidence="10">
    <location>
        <begin position="475"/>
        <end position="496"/>
    </location>
</feature>
<dbReference type="PRINTS" id="PR01176">
    <property type="entry name" value="GABABRECEPTR"/>
</dbReference>
<keyword evidence="2 10" id="KW-0812">Transmembrane</keyword>
<dbReference type="PANTHER" id="PTHR10519">
    <property type="entry name" value="GABA-B RECEPTOR"/>
    <property type="match status" value="1"/>
</dbReference>
<dbReference type="SUPFAM" id="SSF53822">
    <property type="entry name" value="Periplasmic binding protein-like I"/>
    <property type="match status" value="1"/>
</dbReference>
<dbReference type="PRINTS" id="PR01177">
    <property type="entry name" value="GABAB1RECPTR"/>
</dbReference>
<dbReference type="Pfam" id="PF01094">
    <property type="entry name" value="ANF_receptor"/>
    <property type="match status" value="1"/>
</dbReference>
<dbReference type="Pfam" id="PF00003">
    <property type="entry name" value="7tm_3"/>
    <property type="match status" value="1"/>
</dbReference>
<evidence type="ECO:0000313" key="12">
    <source>
        <dbReference type="EnsemblMetazoa" id="XP_030836689"/>
    </source>
</evidence>
<dbReference type="PROSITE" id="PS50259">
    <property type="entry name" value="G_PROTEIN_RECEP_F3_4"/>
    <property type="match status" value="1"/>
</dbReference>
<feature type="transmembrane region" description="Helical" evidence="10">
    <location>
        <begin position="533"/>
        <end position="552"/>
    </location>
</feature>
<dbReference type="PANTHER" id="PTHR10519:SF74">
    <property type="entry name" value="GAMMA-AMINOBUTYRIC ACID TYPE B RECEPTOR SUBUNIT 2"/>
    <property type="match status" value="1"/>
</dbReference>
<dbReference type="RefSeq" id="XP_030836689.1">
    <property type="nucleotide sequence ID" value="XM_030980829.1"/>
</dbReference>
<accession>A0A7M7NHW1</accession>
<dbReference type="OMA" id="WRVYSIF"/>
<keyword evidence="6" id="KW-0675">Receptor</keyword>
<dbReference type="EnsemblMetazoa" id="XM_030980829">
    <property type="protein sequence ID" value="XP_030836689"/>
    <property type="gene ID" value="LOC763655"/>
</dbReference>
<evidence type="ECO:0000256" key="5">
    <source>
        <dbReference type="ARBA" id="ARBA00023136"/>
    </source>
</evidence>
<dbReference type="InParanoid" id="A0A7M7NHW1"/>
<dbReference type="KEGG" id="spu:763655"/>
<reference evidence="13" key="1">
    <citation type="submission" date="2015-02" db="EMBL/GenBank/DDBJ databases">
        <title>Genome sequencing for Strongylocentrotus purpuratus.</title>
        <authorList>
            <person name="Murali S."/>
            <person name="Liu Y."/>
            <person name="Vee V."/>
            <person name="English A."/>
            <person name="Wang M."/>
            <person name="Skinner E."/>
            <person name="Han Y."/>
            <person name="Muzny D.M."/>
            <person name="Worley K.C."/>
            <person name="Gibbs R.A."/>
        </authorList>
    </citation>
    <scope>NUCLEOTIDE SEQUENCE</scope>
</reference>
<keyword evidence="8" id="KW-0807">Transducer</keyword>
<evidence type="ECO:0000256" key="3">
    <source>
        <dbReference type="ARBA" id="ARBA00022989"/>
    </source>
</evidence>
<organism evidence="12 13">
    <name type="scientific">Strongylocentrotus purpuratus</name>
    <name type="common">Purple sea urchin</name>
    <dbReference type="NCBI Taxonomy" id="7668"/>
    <lineage>
        <taxon>Eukaryota</taxon>
        <taxon>Metazoa</taxon>
        <taxon>Echinodermata</taxon>
        <taxon>Eleutherozoa</taxon>
        <taxon>Echinozoa</taxon>
        <taxon>Echinoidea</taxon>
        <taxon>Euechinoidea</taxon>
        <taxon>Echinacea</taxon>
        <taxon>Camarodonta</taxon>
        <taxon>Echinidea</taxon>
        <taxon>Strongylocentrotidae</taxon>
        <taxon>Strongylocentrotus</taxon>
    </lineage>
</organism>
<feature type="transmembrane region" description="Helical" evidence="10">
    <location>
        <begin position="359"/>
        <end position="384"/>
    </location>
</feature>
<dbReference type="AlphaFoldDB" id="A0A7M7NHW1"/>
<dbReference type="InterPro" id="IPR002455">
    <property type="entry name" value="GPCR3_GABA-B"/>
</dbReference>
<evidence type="ECO:0000256" key="2">
    <source>
        <dbReference type="ARBA" id="ARBA00022692"/>
    </source>
</evidence>
<proteinExistence type="predicted"/>
<feature type="transmembrane region" description="Helical" evidence="10">
    <location>
        <begin position="436"/>
        <end position="454"/>
    </location>
</feature>
<feature type="region of interest" description="Disordered" evidence="9">
    <location>
        <begin position="649"/>
        <end position="689"/>
    </location>
</feature>
<comment type="subcellular location">
    <subcellularLocation>
        <location evidence="1">Membrane</location>
        <topology evidence="1">Multi-pass membrane protein</topology>
    </subcellularLocation>
</comment>
<name>A0A7M7NHW1_STRPU</name>
<feature type="domain" description="G-protein coupled receptors family 3 profile" evidence="11">
    <location>
        <begin position="366"/>
        <end position="626"/>
    </location>
</feature>
<evidence type="ECO:0000256" key="6">
    <source>
        <dbReference type="ARBA" id="ARBA00023170"/>
    </source>
</evidence>
<reference evidence="12" key="2">
    <citation type="submission" date="2021-01" db="UniProtKB">
        <authorList>
            <consortium name="EnsemblMetazoa"/>
        </authorList>
    </citation>
    <scope>IDENTIFICATION</scope>
</reference>
<dbReference type="FunFam" id="3.40.50.2300:FF:000709">
    <property type="entry name" value="Uncharacterized protein"/>
    <property type="match status" value="1"/>
</dbReference>
<keyword evidence="13" id="KW-1185">Reference proteome</keyword>
<dbReference type="GeneID" id="763655"/>
<dbReference type="GO" id="GO:0038039">
    <property type="term" value="C:G protein-coupled receptor heterodimeric complex"/>
    <property type="evidence" value="ECO:0000318"/>
    <property type="project" value="GO_Central"/>
</dbReference>
<feature type="transmembrane region" description="Helical" evidence="10">
    <location>
        <begin position="597"/>
        <end position="619"/>
    </location>
</feature>
<keyword evidence="5 10" id="KW-0472">Membrane</keyword>
<feature type="transmembrane region" description="Helical" evidence="10">
    <location>
        <begin position="396"/>
        <end position="416"/>
    </location>
</feature>